<dbReference type="EMBL" id="BOMI01000170">
    <property type="protein sequence ID" value="GID79425.1"/>
    <property type="molecule type" value="Genomic_DNA"/>
</dbReference>
<dbReference type="Proteomes" id="UP000609879">
    <property type="component" value="Unassembled WGS sequence"/>
</dbReference>
<protein>
    <submittedName>
        <fullName evidence="2">Uncharacterized protein</fullName>
    </submittedName>
</protein>
<accession>A0ABQ3YI01</accession>
<evidence type="ECO:0000256" key="1">
    <source>
        <dbReference type="SAM" id="Phobius"/>
    </source>
</evidence>
<gene>
    <name evidence="2" type="ORF">Ade02nite_80660</name>
</gene>
<keyword evidence="3" id="KW-1185">Reference proteome</keyword>
<organism evidence="2 3">
    <name type="scientific">Paractinoplanes deccanensis</name>
    <dbReference type="NCBI Taxonomy" id="113561"/>
    <lineage>
        <taxon>Bacteria</taxon>
        <taxon>Bacillati</taxon>
        <taxon>Actinomycetota</taxon>
        <taxon>Actinomycetes</taxon>
        <taxon>Micromonosporales</taxon>
        <taxon>Micromonosporaceae</taxon>
        <taxon>Paractinoplanes</taxon>
    </lineage>
</organism>
<reference evidence="2 3" key="1">
    <citation type="submission" date="2021-01" db="EMBL/GenBank/DDBJ databases">
        <title>Whole genome shotgun sequence of Actinoplanes deccanensis NBRC 13994.</title>
        <authorList>
            <person name="Komaki H."/>
            <person name="Tamura T."/>
        </authorList>
    </citation>
    <scope>NUCLEOTIDE SEQUENCE [LARGE SCALE GENOMIC DNA]</scope>
    <source>
        <strain evidence="2 3">NBRC 13994</strain>
    </source>
</reference>
<feature type="transmembrane region" description="Helical" evidence="1">
    <location>
        <begin position="24"/>
        <end position="43"/>
    </location>
</feature>
<name>A0ABQ3YI01_9ACTN</name>
<comment type="caution">
    <text evidence="2">The sequence shown here is derived from an EMBL/GenBank/DDBJ whole genome shotgun (WGS) entry which is preliminary data.</text>
</comment>
<keyword evidence="1" id="KW-0472">Membrane</keyword>
<evidence type="ECO:0000313" key="2">
    <source>
        <dbReference type="EMBL" id="GID79425.1"/>
    </source>
</evidence>
<keyword evidence="1" id="KW-0812">Transmembrane</keyword>
<keyword evidence="1" id="KW-1133">Transmembrane helix</keyword>
<proteinExistence type="predicted"/>
<dbReference type="RefSeq" id="WP_203775587.1">
    <property type="nucleotide sequence ID" value="NZ_BAAABO010000058.1"/>
</dbReference>
<evidence type="ECO:0000313" key="3">
    <source>
        <dbReference type="Proteomes" id="UP000609879"/>
    </source>
</evidence>
<sequence length="83" mass="8853">MPLDEPSSMSDLYTAGVVQDDSRIVRAIGTVAAVAGLVWLVLLQEHDYGAWRLVPAVLPLGGLLLRIEAAIAGNASRRSRPES</sequence>